<evidence type="ECO:0000313" key="3">
    <source>
        <dbReference type="EMBL" id="RDI56415.1"/>
    </source>
</evidence>
<evidence type="ECO:0000256" key="1">
    <source>
        <dbReference type="SAM" id="MobiDB-lite"/>
    </source>
</evidence>
<dbReference type="EMBL" id="QQBB01000009">
    <property type="protein sequence ID" value="RDI56415.1"/>
    <property type="molecule type" value="Genomic_DNA"/>
</dbReference>
<protein>
    <submittedName>
        <fullName evidence="3">Uncharacterized protein</fullName>
    </submittedName>
</protein>
<reference evidence="3 4" key="1">
    <citation type="submission" date="2018-07" db="EMBL/GenBank/DDBJ databases">
        <title>Genomic Encyclopedia of Type Strains, Phase IV (KMG-IV): sequencing the most valuable type-strain genomes for metagenomic binning, comparative biology and taxonomic classification.</title>
        <authorList>
            <person name="Goeker M."/>
        </authorList>
    </citation>
    <scope>NUCLEOTIDE SEQUENCE [LARGE SCALE GENOMIC DNA]</scope>
    <source>
        <strain evidence="3 4">DSM 14364</strain>
    </source>
</reference>
<gene>
    <name evidence="3" type="ORF">DES45_10999</name>
</gene>
<dbReference type="Proteomes" id="UP000254925">
    <property type="component" value="Unassembled WGS sequence"/>
</dbReference>
<sequence>MRSLSMALVLAAIVPLVVPVPAEAQQPRRRQLGDGGPLVLRVTPRSFLDPGTAVPVGSINPGYTGYGQAQSYLASPPYMQNNERFSGGGNLPDPVTNGPYVGARNPFGPIDYVAPSGLAR</sequence>
<dbReference type="AlphaFoldDB" id="A0A370HHJ2"/>
<evidence type="ECO:0000256" key="2">
    <source>
        <dbReference type="SAM" id="SignalP"/>
    </source>
</evidence>
<evidence type="ECO:0000313" key="4">
    <source>
        <dbReference type="Proteomes" id="UP000254925"/>
    </source>
</evidence>
<feature type="signal peptide" evidence="2">
    <location>
        <begin position="1"/>
        <end position="24"/>
    </location>
</feature>
<keyword evidence="4" id="KW-1185">Reference proteome</keyword>
<proteinExistence type="predicted"/>
<feature type="region of interest" description="Disordered" evidence="1">
    <location>
        <begin position="78"/>
        <end position="97"/>
    </location>
</feature>
<comment type="caution">
    <text evidence="3">The sequence shown here is derived from an EMBL/GenBank/DDBJ whole genome shotgun (WGS) entry which is preliminary data.</text>
</comment>
<dbReference type="OrthoDB" id="8019541at2"/>
<organism evidence="3 4">
    <name type="scientific">Microvirga subterranea</name>
    <dbReference type="NCBI Taxonomy" id="186651"/>
    <lineage>
        <taxon>Bacteria</taxon>
        <taxon>Pseudomonadati</taxon>
        <taxon>Pseudomonadota</taxon>
        <taxon>Alphaproteobacteria</taxon>
        <taxon>Hyphomicrobiales</taxon>
        <taxon>Methylobacteriaceae</taxon>
        <taxon>Microvirga</taxon>
    </lineage>
</organism>
<keyword evidence="2" id="KW-0732">Signal</keyword>
<feature type="chain" id="PRO_5016769321" evidence="2">
    <location>
        <begin position="25"/>
        <end position="120"/>
    </location>
</feature>
<dbReference type="RefSeq" id="WP_114771999.1">
    <property type="nucleotide sequence ID" value="NZ_QQBB01000009.1"/>
</dbReference>
<name>A0A370HHJ2_9HYPH</name>
<accession>A0A370HHJ2</accession>